<protein>
    <recommendedName>
        <fullName evidence="3">Leucine rich repeat variant</fullName>
    </recommendedName>
</protein>
<dbReference type="EMBL" id="JBIVPC010000014">
    <property type="protein sequence ID" value="MFJ6039670.1"/>
    <property type="molecule type" value="Genomic_DNA"/>
</dbReference>
<organism evidence="1 2">
    <name type="scientific">Streptomyces ardesiacus</name>
    <dbReference type="NCBI Taxonomy" id="285564"/>
    <lineage>
        <taxon>Bacteria</taxon>
        <taxon>Bacillati</taxon>
        <taxon>Actinomycetota</taxon>
        <taxon>Actinomycetes</taxon>
        <taxon>Kitasatosporales</taxon>
        <taxon>Streptomycetaceae</taxon>
        <taxon>Streptomyces</taxon>
    </lineage>
</organism>
<evidence type="ECO:0000313" key="2">
    <source>
        <dbReference type="Proteomes" id="UP001617907"/>
    </source>
</evidence>
<evidence type="ECO:0000313" key="1">
    <source>
        <dbReference type="EMBL" id="MFJ6039670.1"/>
    </source>
</evidence>
<dbReference type="InterPro" id="IPR011989">
    <property type="entry name" value="ARM-like"/>
</dbReference>
<sequence>MSASLRLPAIAQPFWETLLFGLAGNPSAPPDILMRLTAANIDRSGLARRSDLPADVVAALATDCDVTVRSNLASNPSLLPVVQGVLAKDADTRVRSLLAEHITTTDAGGSRIPDPQRREVYELLSRDPDPKVRRALAFNRHLPDDVRARMLDDADSKTAAIAASEWPLVPTSRIGELLSRTTGAFDRQMLLLRLDGPLPADAARAMLAELDSAPRDARREGLVRRIAEVADLDAGLTGRFLATADSRAAVAANPTLPAEHVADLARDPDNQVRAAVVARRGLDSELRESIPVDYDDRSSAVVGWLLTENLSEQDQLAFARSRHQVVRKTLALRAGLPDGVVELLADDESFAVRLLVCERQPNAPGRLLAQIADQWKGCSRWNMLAHRNFPADAATGLARSVEPHDRVVAAAHPGLPIDTIEALLADDDDSVQRRAATNPAISVGRLFRLLGSADSSVVGGAAMNRLLPANAMHQLLDQAGL</sequence>
<dbReference type="Gene3D" id="1.25.10.10">
    <property type="entry name" value="Leucine-rich Repeat Variant"/>
    <property type="match status" value="2"/>
</dbReference>
<keyword evidence="2" id="KW-1185">Reference proteome</keyword>
<dbReference type="Proteomes" id="UP001617907">
    <property type="component" value="Unassembled WGS sequence"/>
</dbReference>
<name>A0ABW8HFY2_9ACTN</name>
<proteinExistence type="predicted"/>
<dbReference type="RefSeq" id="WP_350890611.1">
    <property type="nucleotide sequence ID" value="NZ_JBEOTR010000009.1"/>
</dbReference>
<comment type="caution">
    <text evidence="1">The sequence shown here is derived from an EMBL/GenBank/DDBJ whole genome shotgun (WGS) entry which is preliminary data.</text>
</comment>
<reference evidence="1 2" key="1">
    <citation type="submission" date="2024-10" db="EMBL/GenBank/DDBJ databases">
        <title>The Natural Products Discovery Center: Release of the First 8490 Sequenced Strains for Exploring Actinobacteria Biosynthetic Diversity.</title>
        <authorList>
            <person name="Kalkreuter E."/>
            <person name="Kautsar S.A."/>
            <person name="Yang D."/>
            <person name="Bader C.D."/>
            <person name="Teijaro C.N."/>
            <person name="Fluegel L."/>
            <person name="Davis C.M."/>
            <person name="Simpson J.R."/>
            <person name="Lauterbach L."/>
            <person name="Steele A.D."/>
            <person name="Gui C."/>
            <person name="Meng S."/>
            <person name="Li G."/>
            <person name="Viehrig K."/>
            <person name="Ye F."/>
            <person name="Su P."/>
            <person name="Kiefer A.F."/>
            <person name="Nichols A."/>
            <person name="Cepeda A.J."/>
            <person name="Yan W."/>
            <person name="Fan B."/>
            <person name="Jiang Y."/>
            <person name="Adhikari A."/>
            <person name="Zheng C.-J."/>
            <person name="Schuster L."/>
            <person name="Cowan T.M."/>
            <person name="Smanski M.J."/>
            <person name="Chevrette M.G."/>
            <person name="De Carvalho L.P.S."/>
            <person name="Shen B."/>
        </authorList>
    </citation>
    <scope>NUCLEOTIDE SEQUENCE [LARGE SCALE GENOMIC DNA]</scope>
    <source>
        <strain evidence="1 2">NPDC093086</strain>
    </source>
</reference>
<gene>
    <name evidence="1" type="ORF">ACIQFM_25840</name>
</gene>
<accession>A0ABW8HFY2</accession>
<evidence type="ECO:0008006" key="3">
    <source>
        <dbReference type="Google" id="ProtNLM"/>
    </source>
</evidence>